<accession>A0A226EKQ8</accession>
<dbReference type="EMBL" id="LNIX01000003">
    <property type="protein sequence ID" value="OXA57574.1"/>
    <property type="molecule type" value="Genomic_DNA"/>
</dbReference>
<proteinExistence type="inferred from homology"/>
<dbReference type="HAMAP" id="MF_00122">
    <property type="entry name" value="GatC"/>
    <property type="match status" value="1"/>
</dbReference>
<keyword evidence="1 2" id="KW-0547">Nucleotide-binding</keyword>
<dbReference type="InterPro" id="IPR003837">
    <property type="entry name" value="GatC"/>
</dbReference>
<comment type="catalytic activity">
    <reaction evidence="2">
        <text>L-glutamyl-tRNA(Gln) + L-glutamine + ATP + H2O = L-glutaminyl-tRNA(Gln) + L-glutamate + ADP + phosphate + H(+)</text>
        <dbReference type="Rhea" id="RHEA:17521"/>
        <dbReference type="Rhea" id="RHEA-COMP:9681"/>
        <dbReference type="Rhea" id="RHEA-COMP:9684"/>
        <dbReference type="ChEBI" id="CHEBI:15377"/>
        <dbReference type="ChEBI" id="CHEBI:15378"/>
        <dbReference type="ChEBI" id="CHEBI:29985"/>
        <dbReference type="ChEBI" id="CHEBI:30616"/>
        <dbReference type="ChEBI" id="CHEBI:43474"/>
        <dbReference type="ChEBI" id="CHEBI:58359"/>
        <dbReference type="ChEBI" id="CHEBI:78520"/>
        <dbReference type="ChEBI" id="CHEBI:78521"/>
        <dbReference type="ChEBI" id="CHEBI:456216"/>
    </reaction>
</comment>
<evidence type="ECO:0000256" key="2">
    <source>
        <dbReference type="HAMAP-Rule" id="MF_03149"/>
    </source>
</evidence>
<feature type="region of interest" description="Disordered" evidence="3">
    <location>
        <begin position="42"/>
        <end position="71"/>
    </location>
</feature>
<keyword evidence="4" id="KW-0808">Transferase</keyword>
<evidence type="ECO:0000313" key="4">
    <source>
        <dbReference type="EMBL" id="OXA57574.1"/>
    </source>
</evidence>
<gene>
    <name evidence="4" type="ORF">Fcan01_06969</name>
</gene>
<evidence type="ECO:0000256" key="1">
    <source>
        <dbReference type="ARBA" id="ARBA00022741"/>
    </source>
</evidence>
<dbReference type="AlphaFoldDB" id="A0A226EKQ8"/>
<organism evidence="4 5">
    <name type="scientific">Folsomia candida</name>
    <name type="common">Springtail</name>
    <dbReference type="NCBI Taxonomy" id="158441"/>
    <lineage>
        <taxon>Eukaryota</taxon>
        <taxon>Metazoa</taxon>
        <taxon>Ecdysozoa</taxon>
        <taxon>Arthropoda</taxon>
        <taxon>Hexapoda</taxon>
        <taxon>Collembola</taxon>
        <taxon>Entomobryomorpha</taxon>
        <taxon>Isotomoidea</taxon>
        <taxon>Isotomidae</taxon>
        <taxon>Proisotominae</taxon>
        <taxon>Folsomia</taxon>
    </lineage>
</organism>
<comment type="caution">
    <text evidence="4">The sequence shown here is derived from an EMBL/GenBank/DDBJ whole genome shotgun (WGS) entry which is preliminary data.</text>
</comment>
<keyword evidence="2" id="KW-0067">ATP-binding</keyword>
<dbReference type="EC" id="6.3.5.-" evidence="2"/>
<dbReference type="SUPFAM" id="SSF141000">
    <property type="entry name" value="Glu-tRNAGln amidotransferase C subunit"/>
    <property type="match status" value="1"/>
</dbReference>
<dbReference type="Pfam" id="PF02686">
    <property type="entry name" value="GatC"/>
    <property type="match status" value="1"/>
</dbReference>
<dbReference type="InterPro" id="IPR036113">
    <property type="entry name" value="Asp/Glu-ADT_sf_sub_c"/>
</dbReference>
<dbReference type="GO" id="GO:0005739">
    <property type="term" value="C:mitochondrion"/>
    <property type="evidence" value="ECO:0007669"/>
    <property type="project" value="UniProtKB-SubCell"/>
</dbReference>
<comment type="function">
    <text evidence="2">Allows the formation of correctly charged Gln-tRNA(Gln) through the transamidation of misacylated Glu-tRNA(Gln) in the mitochondria. The reaction takes place in the presence of glutamine and ATP through an activated gamma-phospho-Glu-tRNA(Gln).</text>
</comment>
<dbReference type="Proteomes" id="UP000198287">
    <property type="component" value="Unassembled WGS sequence"/>
</dbReference>
<name>A0A226EKQ8_FOLCA</name>
<comment type="similarity">
    <text evidence="2">Belongs to the GatC family.</text>
</comment>
<evidence type="ECO:0000313" key="5">
    <source>
        <dbReference type="Proteomes" id="UP000198287"/>
    </source>
</evidence>
<dbReference type="OrthoDB" id="5394539at2759"/>
<dbReference type="GO" id="GO:0030956">
    <property type="term" value="C:glutamyl-tRNA(Gln) amidotransferase complex"/>
    <property type="evidence" value="ECO:0007669"/>
    <property type="project" value="UniProtKB-UniRule"/>
</dbReference>
<dbReference type="PANTHER" id="PTHR15004:SF0">
    <property type="entry name" value="GLUTAMYL-TRNA(GLN) AMIDOTRANSFERASE SUBUNIT C, MITOCHONDRIAL"/>
    <property type="match status" value="1"/>
</dbReference>
<dbReference type="GO" id="GO:0005524">
    <property type="term" value="F:ATP binding"/>
    <property type="evidence" value="ECO:0007669"/>
    <property type="project" value="UniProtKB-KW"/>
</dbReference>
<comment type="subunit">
    <text evidence="2">Subunit of the heterotrimeric GatCAB amidotransferase (AdT) complex, composed of A, B and C subunits.</text>
</comment>
<comment type="subcellular location">
    <subcellularLocation>
        <location evidence="2">Mitochondrion</location>
    </subcellularLocation>
</comment>
<dbReference type="GO" id="GO:0032543">
    <property type="term" value="P:mitochondrial translation"/>
    <property type="evidence" value="ECO:0007669"/>
    <property type="project" value="UniProtKB-UniRule"/>
</dbReference>
<dbReference type="GO" id="GO:0050567">
    <property type="term" value="F:glutaminyl-tRNA synthase (glutamine-hydrolyzing) activity"/>
    <property type="evidence" value="ECO:0007669"/>
    <property type="project" value="UniProtKB-UniRule"/>
</dbReference>
<keyword evidence="2" id="KW-0496">Mitochondrion</keyword>
<sequence>MYSFTSLSKLLTRKLSLNLPISCRVVHKVSCSQLNFSSRHAGSSQSLAVETSPTTSVNKSKPSFQDDSGDETKLTEDLVEHLERTSLVHFDNEEALRRLEEALQFANTLFEVDTTGVEPLTSVLENESLYLREDNVEPTNRQDVLANASITEEDYFVAPPGNIPLDSTLLKNNK</sequence>
<keyword evidence="2" id="KW-0648">Protein biosynthesis</keyword>
<evidence type="ECO:0000256" key="3">
    <source>
        <dbReference type="SAM" id="MobiDB-lite"/>
    </source>
</evidence>
<keyword evidence="5" id="KW-1185">Reference proteome</keyword>
<dbReference type="STRING" id="158441.A0A226EKQ8"/>
<dbReference type="GO" id="GO:0016740">
    <property type="term" value="F:transferase activity"/>
    <property type="evidence" value="ECO:0007669"/>
    <property type="project" value="UniProtKB-KW"/>
</dbReference>
<feature type="compositionally biased region" description="Polar residues" evidence="3">
    <location>
        <begin position="42"/>
        <end position="66"/>
    </location>
</feature>
<protein>
    <recommendedName>
        <fullName evidence="2">Glutamyl-tRNA(Gln) amidotransferase subunit C, mitochondrial</fullName>
        <shortName evidence="2">Glu-AdT subunit C</shortName>
        <ecNumber evidence="2">6.3.5.-</ecNumber>
    </recommendedName>
</protein>
<reference evidence="4 5" key="1">
    <citation type="submission" date="2015-12" db="EMBL/GenBank/DDBJ databases">
        <title>The genome of Folsomia candida.</title>
        <authorList>
            <person name="Faddeeva A."/>
            <person name="Derks M.F."/>
            <person name="Anvar Y."/>
            <person name="Smit S."/>
            <person name="Van Straalen N."/>
            <person name="Roelofs D."/>
        </authorList>
    </citation>
    <scope>NUCLEOTIDE SEQUENCE [LARGE SCALE GENOMIC DNA]</scope>
    <source>
        <strain evidence="4 5">VU population</strain>
        <tissue evidence="4">Whole body</tissue>
    </source>
</reference>
<dbReference type="NCBIfam" id="TIGR00135">
    <property type="entry name" value="gatC"/>
    <property type="match status" value="1"/>
</dbReference>
<dbReference type="GO" id="GO:0006450">
    <property type="term" value="P:regulation of translational fidelity"/>
    <property type="evidence" value="ECO:0007669"/>
    <property type="project" value="InterPro"/>
</dbReference>
<keyword evidence="2" id="KW-0436">Ligase</keyword>
<dbReference type="GO" id="GO:0070681">
    <property type="term" value="P:glutaminyl-tRNAGln biosynthesis via transamidation"/>
    <property type="evidence" value="ECO:0007669"/>
    <property type="project" value="UniProtKB-UniRule"/>
</dbReference>
<dbReference type="PANTHER" id="PTHR15004">
    <property type="entry name" value="GLUTAMYL-TRNA(GLN) AMIDOTRANSFERASE SUBUNIT C, MITOCHONDRIAL"/>
    <property type="match status" value="1"/>
</dbReference>